<sequence length="221" mass="23369">MLIMSTRQGASQRSSRTNETPFFSMFMLMLMLCQVGALVPATVPMGGHRWMKCTPRASALQMVDPWAASNDDTINTVIGAVTALGGAAAGVGLIAFTENAGVANDDRANQQVCVECKGEKVVTCTICGGSGVDSLASLVKGVQEASGASNEPGNVVTVEDWASGPKQVVMYEEILKAYPIKATENVCITCDGRGVVVCDNCQGTGIQPRFLERYSPDDFMD</sequence>
<keyword evidence="1" id="KW-0812">Transmembrane</keyword>
<name>A0A7S0IP18_9EUKA</name>
<accession>A0A7S0IP18</accession>
<protein>
    <recommendedName>
        <fullName evidence="2">AtTam37 zinc finger domain-containing protein</fullName>
    </recommendedName>
</protein>
<evidence type="ECO:0000259" key="2">
    <source>
        <dbReference type="Pfam" id="PF25112"/>
    </source>
</evidence>
<gene>
    <name evidence="3" type="ORF">CLEP1334_LOCUS2849</name>
</gene>
<dbReference type="EMBL" id="HBER01005691">
    <property type="protein sequence ID" value="CAD8527628.1"/>
    <property type="molecule type" value="Transcribed_RNA"/>
</dbReference>
<keyword evidence="1" id="KW-0472">Membrane</keyword>
<feature type="transmembrane region" description="Helical" evidence="1">
    <location>
        <begin position="21"/>
        <end position="43"/>
    </location>
</feature>
<evidence type="ECO:0000256" key="1">
    <source>
        <dbReference type="SAM" id="Phobius"/>
    </source>
</evidence>
<dbReference type="InterPro" id="IPR056892">
    <property type="entry name" value="Zf-AtTam37"/>
</dbReference>
<feature type="domain" description="AtTam37 zinc finger" evidence="2">
    <location>
        <begin position="110"/>
        <end position="209"/>
    </location>
</feature>
<keyword evidence="1" id="KW-1133">Transmembrane helix</keyword>
<dbReference type="PANTHER" id="PTHR15852">
    <property type="entry name" value="PLASTID TRANSCRIPTIONALLY ACTIVE PROTEIN"/>
    <property type="match status" value="1"/>
</dbReference>
<dbReference type="AlphaFoldDB" id="A0A7S0IP18"/>
<dbReference type="PANTHER" id="PTHR15852:SF54">
    <property type="entry name" value="PROTEIN SSUH2 HOMOLOG"/>
    <property type="match status" value="1"/>
</dbReference>
<organism evidence="3">
    <name type="scientific">Calcidiscus leptoporus</name>
    <dbReference type="NCBI Taxonomy" id="127549"/>
    <lineage>
        <taxon>Eukaryota</taxon>
        <taxon>Haptista</taxon>
        <taxon>Haptophyta</taxon>
        <taxon>Prymnesiophyceae</taxon>
        <taxon>Coccolithales</taxon>
        <taxon>Calcidiscaceae</taxon>
        <taxon>Calcidiscus</taxon>
    </lineage>
</organism>
<reference evidence="3" key="1">
    <citation type="submission" date="2021-01" db="EMBL/GenBank/DDBJ databases">
        <authorList>
            <person name="Corre E."/>
            <person name="Pelletier E."/>
            <person name="Niang G."/>
            <person name="Scheremetjew M."/>
            <person name="Finn R."/>
            <person name="Kale V."/>
            <person name="Holt S."/>
            <person name="Cochrane G."/>
            <person name="Meng A."/>
            <person name="Brown T."/>
            <person name="Cohen L."/>
        </authorList>
    </citation>
    <scope>NUCLEOTIDE SEQUENCE</scope>
    <source>
        <strain evidence="3">RCC1130</strain>
    </source>
</reference>
<dbReference type="Pfam" id="PF25112">
    <property type="entry name" value="zf-AtTam37"/>
    <property type="match status" value="1"/>
</dbReference>
<proteinExistence type="predicted"/>
<evidence type="ECO:0000313" key="3">
    <source>
        <dbReference type="EMBL" id="CAD8527628.1"/>
    </source>
</evidence>